<name>A0A812PV24_9DINO</name>
<dbReference type="AlphaFoldDB" id="A0A812PV24"/>
<feature type="region of interest" description="Disordered" evidence="1">
    <location>
        <begin position="250"/>
        <end position="298"/>
    </location>
</feature>
<comment type="caution">
    <text evidence="2">The sequence shown here is derived from an EMBL/GenBank/DDBJ whole genome shotgun (WGS) entry which is preliminary data.</text>
</comment>
<keyword evidence="3" id="KW-1185">Reference proteome</keyword>
<proteinExistence type="predicted"/>
<evidence type="ECO:0000313" key="2">
    <source>
        <dbReference type="EMBL" id="CAE7363746.1"/>
    </source>
</evidence>
<dbReference type="EMBL" id="CAJNDS010002186">
    <property type="protein sequence ID" value="CAE7363746.1"/>
    <property type="molecule type" value="Genomic_DNA"/>
</dbReference>
<feature type="compositionally biased region" description="Basic and acidic residues" evidence="1">
    <location>
        <begin position="123"/>
        <end position="148"/>
    </location>
</feature>
<reference evidence="2" key="1">
    <citation type="submission" date="2021-02" db="EMBL/GenBank/DDBJ databases">
        <authorList>
            <person name="Dougan E. K."/>
            <person name="Rhodes N."/>
            <person name="Thang M."/>
            <person name="Chan C."/>
        </authorList>
    </citation>
    <scope>NUCLEOTIDE SEQUENCE</scope>
</reference>
<organism evidence="2 3">
    <name type="scientific">Symbiodinium natans</name>
    <dbReference type="NCBI Taxonomy" id="878477"/>
    <lineage>
        <taxon>Eukaryota</taxon>
        <taxon>Sar</taxon>
        <taxon>Alveolata</taxon>
        <taxon>Dinophyceae</taxon>
        <taxon>Suessiales</taxon>
        <taxon>Symbiodiniaceae</taxon>
        <taxon>Symbiodinium</taxon>
    </lineage>
</organism>
<gene>
    <name evidence="2" type="ORF">SNAT2548_LOCUS19669</name>
</gene>
<feature type="compositionally biased region" description="Basic and acidic residues" evidence="1">
    <location>
        <begin position="258"/>
        <end position="281"/>
    </location>
</feature>
<evidence type="ECO:0000256" key="1">
    <source>
        <dbReference type="SAM" id="MobiDB-lite"/>
    </source>
</evidence>
<evidence type="ECO:0000313" key="3">
    <source>
        <dbReference type="Proteomes" id="UP000604046"/>
    </source>
</evidence>
<feature type="region of interest" description="Disordered" evidence="1">
    <location>
        <begin position="121"/>
        <end position="148"/>
    </location>
</feature>
<sequence length="333" mass="38227">MASVPDFCEALQARSAELRRKVHEERQKQEAAQRDLASVEDEVAQLRKEALELQLAADQQRQERKAQREAKVDVASLKKEVSRRQTQVRILTEELARTQADVHRLVDEAVARAEKAALQQEVDMEKQWSARKEAEHEKLRQTEEKTLHQQEESARLEHEIRVLPPRTAVVQLFAVLDELRHVRQVAASVQSCRKEEEQLRELRRRRLCEKGEKLVQLDRDAAEQRCQAAELQAAFEEEARLEEAELTERLERNRKRAERTEREASRHLKELRDAARPEPNEARGASTSLPPVAPGSRSAVHAEFALVGALKALDQELGSQRFGLRQNLRATGL</sequence>
<protein>
    <submittedName>
        <fullName evidence="2">Uncharacterized protein</fullName>
    </submittedName>
</protein>
<accession>A0A812PV24</accession>
<dbReference type="Proteomes" id="UP000604046">
    <property type="component" value="Unassembled WGS sequence"/>
</dbReference>
<dbReference type="OrthoDB" id="439114at2759"/>